<dbReference type="InterPro" id="IPR017930">
    <property type="entry name" value="Myb_dom"/>
</dbReference>
<protein>
    <submittedName>
        <fullName evidence="3">RsfA family transcriptional regulator</fullName>
    </submittedName>
</protein>
<dbReference type="InterPro" id="IPR014243">
    <property type="entry name" value="RsfA-like"/>
</dbReference>
<keyword evidence="1" id="KW-0175">Coiled coil</keyword>
<comment type="caution">
    <text evidence="3">The sequence shown here is derived from an EMBL/GenBank/DDBJ whole genome shotgun (WGS) entry which is preliminary data.</text>
</comment>
<evidence type="ECO:0000259" key="2">
    <source>
        <dbReference type="PROSITE" id="PS51294"/>
    </source>
</evidence>
<dbReference type="PROSITE" id="PS51294">
    <property type="entry name" value="HTH_MYB"/>
    <property type="match status" value="1"/>
</dbReference>
<dbReference type="Pfam" id="PF13921">
    <property type="entry name" value="Myb_DNA-bind_6"/>
    <property type="match status" value="1"/>
</dbReference>
<dbReference type="NCBIfam" id="TIGR02894">
    <property type="entry name" value="DNA_bind_RsfA"/>
    <property type="match status" value="1"/>
</dbReference>
<dbReference type="EMBL" id="JAOYEY010000029">
    <property type="protein sequence ID" value="MCV9885263.1"/>
    <property type="molecule type" value="Genomic_DNA"/>
</dbReference>
<reference evidence="3 4" key="1">
    <citation type="submission" date="2022-10" db="EMBL/GenBank/DDBJ databases">
        <title>Draft genome assembly of moderately radiation resistant bacterium Metabacillus halosaccharovorans.</title>
        <authorList>
            <person name="Pal S."/>
            <person name="Gopinathan A."/>
        </authorList>
    </citation>
    <scope>NUCLEOTIDE SEQUENCE [LARGE SCALE GENOMIC DNA]</scope>
    <source>
        <strain evidence="3 4">VITHBRA001</strain>
    </source>
</reference>
<accession>A0ABT3DEH1</accession>
<gene>
    <name evidence="3" type="ORF">OIH86_06330</name>
</gene>
<dbReference type="RefSeq" id="WP_264142077.1">
    <property type="nucleotide sequence ID" value="NZ_JAOYEY010000029.1"/>
</dbReference>
<feature type="coiled-coil region" evidence="1">
    <location>
        <begin position="112"/>
        <end position="152"/>
    </location>
</feature>
<organism evidence="3 4">
    <name type="scientific">Metabacillus halosaccharovorans</name>
    <dbReference type="NCBI Taxonomy" id="930124"/>
    <lineage>
        <taxon>Bacteria</taxon>
        <taxon>Bacillati</taxon>
        <taxon>Bacillota</taxon>
        <taxon>Bacilli</taxon>
        <taxon>Bacillales</taxon>
        <taxon>Bacillaceae</taxon>
        <taxon>Metabacillus</taxon>
    </lineage>
</organism>
<sequence length="174" mass="20898">MKTRHDAWTLENEQLLAETVLSYVQNGRTQSAAFKDVGNRLNRTAVACGYRWNAELRKKYTKELEQAKMKRNLNKKQAKNNQQILQHGEIIQLTIDECIHYLSQVRSTENHIHFLDENIRLIEENKKLYEKKQTLIEKYEQLTNQKQKIDHKYKSLFRLINEVQLIEEEKQLYH</sequence>
<dbReference type="PANTHER" id="PTHR41302:SF2">
    <property type="entry name" value="PRESPORE SPECIFIC TRANSCRIPTIONAL ACTIVATOR RSFA"/>
    <property type="match status" value="1"/>
</dbReference>
<evidence type="ECO:0000256" key="1">
    <source>
        <dbReference type="SAM" id="Coils"/>
    </source>
</evidence>
<dbReference type="PANTHER" id="PTHR41302">
    <property type="entry name" value="PRESPORE-SPECIFIC TRANSCRIPTIONAL REGULATOR RSFA-RELATED"/>
    <property type="match status" value="1"/>
</dbReference>
<evidence type="ECO:0000313" key="4">
    <source>
        <dbReference type="Proteomes" id="UP001526147"/>
    </source>
</evidence>
<evidence type="ECO:0000313" key="3">
    <source>
        <dbReference type="EMBL" id="MCV9885263.1"/>
    </source>
</evidence>
<feature type="domain" description="HTH myb-type" evidence="2">
    <location>
        <begin position="1"/>
        <end position="60"/>
    </location>
</feature>
<proteinExistence type="predicted"/>
<dbReference type="Proteomes" id="UP001526147">
    <property type="component" value="Unassembled WGS sequence"/>
</dbReference>
<name>A0ABT3DEH1_9BACI</name>
<keyword evidence="4" id="KW-1185">Reference proteome</keyword>